<name>A0A835CQW1_APHGI</name>
<organism evidence="2 3">
    <name type="scientific">Aphidius gifuensis</name>
    <name type="common">Parasitoid wasp</name>
    <dbReference type="NCBI Taxonomy" id="684658"/>
    <lineage>
        <taxon>Eukaryota</taxon>
        <taxon>Metazoa</taxon>
        <taxon>Ecdysozoa</taxon>
        <taxon>Arthropoda</taxon>
        <taxon>Hexapoda</taxon>
        <taxon>Insecta</taxon>
        <taxon>Pterygota</taxon>
        <taxon>Neoptera</taxon>
        <taxon>Endopterygota</taxon>
        <taxon>Hymenoptera</taxon>
        <taxon>Apocrita</taxon>
        <taxon>Ichneumonoidea</taxon>
        <taxon>Braconidae</taxon>
        <taxon>Aphidiinae</taxon>
        <taxon>Aphidius</taxon>
    </lineage>
</organism>
<dbReference type="AlphaFoldDB" id="A0A835CQW1"/>
<feature type="compositionally biased region" description="Polar residues" evidence="1">
    <location>
        <begin position="1"/>
        <end position="15"/>
    </location>
</feature>
<sequence length="180" mass="20550">MLSAKPTRSPQSIEITSKPSSLKPLKKTKSTVKKKMQLNPSDKLNETNDLISEDLDSMSDDDVFNRLSLSDSSVVNQSIEDDNENKTISNSTLDFNFNDPTINEYFNSINTSDWDRSYGLAVEADKISRYMMRLQCSLDLHDMDGLDQSLRIDRQWKKIRVCGRKLSVLSKSSMRTSNIR</sequence>
<evidence type="ECO:0000313" key="3">
    <source>
        <dbReference type="Proteomes" id="UP000639338"/>
    </source>
</evidence>
<protein>
    <submittedName>
        <fullName evidence="2">Uncharacterized protein</fullName>
    </submittedName>
</protein>
<reference evidence="2 3" key="1">
    <citation type="submission" date="2020-08" db="EMBL/GenBank/DDBJ databases">
        <title>Aphidius gifuensis genome sequencing and assembly.</title>
        <authorList>
            <person name="Du Z."/>
        </authorList>
    </citation>
    <scope>NUCLEOTIDE SEQUENCE [LARGE SCALE GENOMIC DNA]</scope>
    <source>
        <strain evidence="2">YNYX2018</strain>
        <tissue evidence="2">Adults</tissue>
    </source>
</reference>
<feature type="compositionally biased region" description="Polar residues" evidence="1">
    <location>
        <begin position="38"/>
        <end position="47"/>
    </location>
</feature>
<evidence type="ECO:0000313" key="2">
    <source>
        <dbReference type="EMBL" id="KAF7990618.1"/>
    </source>
</evidence>
<accession>A0A835CQW1</accession>
<proteinExistence type="predicted"/>
<dbReference type="Proteomes" id="UP000639338">
    <property type="component" value="Unassembled WGS sequence"/>
</dbReference>
<feature type="region of interest" description="Disordered" evidence="1">
    <location>
        <begin position="1"/>
        <end position="47"/>
    </location>
</feature>
<keyword evidence="3" id="KW-1185">Reference proteome</keyword>
<gene>
    <name evidence="2" type="ORF">HCN44_000423</name>
</gene>
<dbReference type="OrthoDB" id="7694400at2759"/>
<evidence type="ECO:0000256" key="1">
    <source>
        <dbReference type="SAM" id="MobiDB-lite"/>
    </source>
</evidence>
<dbReference type="EMBL" id="JACMRX010000004">
    <property type="protein sequence ID" value="KAF7990618.1"/>
    <property type="molecule type" value="Genomic_DNA"/>
</dbReference>
<feature type="compositionally biased region" description="Basic residues" evidence="1">
    <location>
        <begin position="24"/>
        <end position="36"/>
    </location>
</feature>
<comment type="caution">
    <text evidence="2">The sequence shown here is derived from an EMBL/GenBank/DDBJ whole genome shotgun (WGS) entry which is preliminary data.</text>
</comment>